<evidence type="ECO:0000256" key="1">
    <source>
        <dbReference type="ARBA" id="ARBA00023235"/>
    </source>
</evidence>
<dbReference type="PROSITE" id="PS51387">
    <property type="entry name" value="FAD_PCMH"/>
    <property type="match status" value="1"/>
</dbReference>
<keyword evidence="2" id="KW-0119">Carbohydrate metabolism</keyword>
<gene>
    <name evidence="4" type="ORF">ENM60_01365</name>
</gene>
<dbReference type="InterPro" id="IPR016166">
    <property type="entry name" value="FAD-bd_PCMH"/>
</dbReference>
<dbReference type="GO" id="GO:0071949">
    <property type="term" value="F:FAD binding"/>
    <property type="evidence" value="ECO:0007669"/>
    <property type="project" value="InterPro"/>
</dbReference>
<keyword evidence="1" id="KW-0413">Isomerase</keyword>
<evidence type="ECO:0000259" key="3">
    <source>
        <dbReference type="PROSITE" id="PS51387"/>
    </source>
</evidence>
<dbReference type="GO" id="GO:0005737">
    <property type="term" value="C:cytoplasm"/>
    <property type="evidence" value="ECO:0007669"/>
    <property type="project" value="InterPro"/>
</dbReference>
<feature type="domain" description="FAD-binding PCMH-type" evidence="3">
    <location>
        <begin position="117"/>
        <end position="334"/>
    </location>
</feature>
<dbReference type="GO" id="GO:0016861">
    <property type="term" value="F:intramolecular oxidoreductase activity, interconverting aldoses and ketoses"/>
    <property type="evidence" value="ECO:0007669"/>
    <property type="project" value="InterPro"/>
</dbReference>
<sequence>MKSSEARVLVGVLSSPLGVGAIGSLMEEIARALGEKTPQVEYAGLIKSVSELERLEGCKAGVALVATGGTEELIIGFAEKCGFTTIFYRDGFNSLPAVLEATPVLRERGRRVYLKRYTSPRDIVSEVEKISRVYEAVGRLKSCRLGLIGGPSSWLVYSRVSGDLVKERIGSEIVLIPMEELVQEIDRAVVGEGDLDAVRGARGVEVESGEVLKALKVYRALQAISEKYDLCGLTPRCFDLITLRKTTGCLALSLLNTSLYPGACEGDVPLLISMALGEFISGKPAFMGNPVIVHGDELVLAHCTAPLISSYLLLTHFESGLGVGVSVDYPVEREATLFRIDPKLENLRVGLGVVEKWDWRRDMCRTQIKLRLKGAERIVKESIGNHYALILGDWVEELTLASQLLGLRVDRIDET</sequence>
<evidence type="ECO:0000313" key="4">
    <source>
        <dbReference type="EMBL" id="HHP67436.1"/>
    </source>
</evidence>
<dbReference type="GO" id="GO:0005996">
    <property type="term" value="P:monosaccharide metabolic process"/>
    <property type="evidence" value="ECO:0007669"/>
    <property type="project" value="InterPro"/>
</dbReference>
<organism evidence="4">
    <name type="scientific">Thermogladius calderae</name>
    <dbReference type="NCBI Taxonomy" id="1200300"/>
    <lineage>
        <taxon>Archaea</taxon>
        <taxon>Thermoproteota</taxon>
        <taxon>Thermoprotei</taxon>
        <taxon>Desulfurococcales</taxon>
        <taxon>Desulfurococcaceae</taxon>
        <taxon>Thermogladius</taxon>
    </lineage>
</organism>
<reference evidence="4" key="1">
    <citation type="journal article" date="2020" name="mSystems">
        <title>Genome- and Community-Level Interaction Insights into Carbon Utilization and Element Cycling Functions of Hydrothermarchaeota in Hydrothermal Sediment.</title>
        <authorList>
            <person name="Zhou Z."/>
            <person name="Liu Y."/>
            <person name="Xu W."/>
            <person name="Pan J."/>
            <person name="Luo Z.H."/>
            <person name="Li M."/>
        </authorList>
    </citation>
    <scope>NUCLEOTIDE SEQUENCE [LARGE SCALE GENOMIC DNA]</scope>
    <source>
        <strain evidence="4">SpSt-110</strain>
    </source>
</reference>
<accession>A0A7J3XXN6</accession>
<dbReference type="PANTHER" id="PTHR36120">
    <property type="entry name" value="FUCOSE ISOMERASE"/>
    <property type="match status" value="1"/>
</dbReference>
<comment type="caution">
    <text evidence="4">The sequence shown here is derived from an EMBL/GenBank/DDBJ whole genome shotgun (WGS) entry which is preliminary data.</text>
</comment>
<proteinExistence type="predicted"/>
<dbReference type="SUPFAM" id="SSF53743">
    <property type="entry name" value="FucI/AraA N-terminal and middle domains"/>
    <property type="match status" value="1"/>
</dbReference>
<dbReference type="InterPro" id="IPR009015">
    <property type="entry name" value="Fucose_isomerase_N/cen_sf"/>
</dbReference>
<protein>
    <recommendedName>
        <fullName evidence="3">FAD-binding PCMH-type domain-containing protein</fullName>
    </recommendedName>
</protein>
<name>A0A7J3XXN6_9CREN</name>
<dbReference type="AlphaFoldDB" id="A0A7J3XXN6"/>
<evidence type="ECO:0000256" key="2">
    <source>
        <dbReference type="ARBA" id="ARBA00023277"/>
    </source>
</evidence>
<dbReference type="PANTHER" id="PTHR36120:SF2">
    <property type="entry name" value="FUCOSE ISOMERASE"/>
    <property type="match status" value="1"/>
</dbReference>
<dbReference type="EMBL" id="DRYK01000025">
    <property type="protein sequence ID" value="HHP67436.1"/>
    <property type="molecule type" value="Genomic_DNA"/>
</dbReference>